<dbReference type="Pfam" id="PF00571">
    <property type="entry name" value="CBS"/>
    <property type="match status" value="2"/>
</dbReference>
<feature type="domain" description="CBS" evidence="3">
    <location>
        <begin position="1"/>
        <end position="67"/>
    </location>
</feature>
<dbReference type="PROSITE" id="PS51371">
    <property type="entry name" value="CBS"/>
    <property type="match status" value="2"/>
</dbReference>
<dbReference type="SUPFAM" id="SSF54631">
    <property type="entry name" value="CBS-domain pair"/>
    <property type="match status" value="1"/>
</dbReference>
<evidence type="ECO:0000259" key="3">
    <source>
        <dbReference type="PROSITE" id="PS51371"/>
    </source>
</evidence>
<dbReference type="Gene3D" id="3.10.580.10">
    <property type="entry name" value="CBS-domain"/>
    <property type="match status" value="1"/>
</dbReference>
<name>A0ABS9Z2H7_9HYPH</name>
<sequence>MTTIKQILQEKGGDVASISPDATVFDAIKAMAEQNIGALVVIEAGRVVGLITERAYAREVVLKGRTSPTTAVRAVMETDLPYARPEQLVEECMAVMTRTRLRHMPVFSDGELVGLISMGDLVKSIIGNQEFTIEQLLHYIHS</sequence>
<evidence type="ECO:0000256" key="2">
    <source>
        <dbReference type="PROSITE-ProRule" id="PRU00703"/>
    </source>
</evidence>
<reference evidence="4" key="1">
    <citation type="journal article" date="2022" name="ISME J.">
        <title>Identification of active gaseous-alkane degraders at natural gas seeps.</title>
        <authorList>
            <person name="Farhan Ul Haque M."/>
            <person name="Hernandez M."/>
            <person name="Crombie A.T."/>
            <person name="Murrell J.C."/>
        </authorList>
    </citation>
    <scope>NUCLEOTIDE SEQUENCE</scope>
    <source>
        <strain evidence="4">PC2</strain>
    </source>
</reference>
<gene>
    <name evidence="4" type="ORF">K2U94_03725</name>
</gene>
<dbReference type="Proteomes" id="UP001139104">
    <property type="component" value="Unassembled WGS sequence"/>
</dbReference>
<dbReference type="CDD" id="cd04623">
    <property type="entry name" value="CBS_pair_bac_euk"/>
    <property type="match status" value="1"/>
</dbReference>
<evidence type="ECO:0000256" key="1">
    <source>
        <dbReference type="ARBA" id="ARBA00023122"/>
    </source>
</evidence>
<evidence type="ECO:0000313" key="5">
    <source>
        <dbReference type="Proteomes" id="UP001139104"/>
    </source>
</evidence>
<keyword evidence="5" id="KW-1185">Reference proteome</keyword>
<dbReference type="PANTHER" id="PTHR43080:SF2">
    <property type="entry name" value="CBS DOMAIN-CONTAINING PROTEIN"/>
    <property type="match status" value="1"/>
</dbReference>
<dbReference type="RefSeq" id="WP_243065920.1">
    <property type="nucleotide sequence ID" value="NZ_JAIVFK010000003.1"/>
</dbReference>
<dbReference type="InterPro" id="IPR044725">
    <property type="entry name" value="CBSX3_CBS_dom"/>
</dbReference>
<feature type="domain" description="CBS" evidence="3">
    <location>
        <begin position="76"/>
        <end position="131"/>
    </location>
</feature>
<organism evidence="4 5">
    <name type="scientific">Candidatus Rhodoblastus alkanivorans</name>
    <dbReference type="NCBI Taxonomy" id="2954117"/>
    <lineage>
        <taxon>Bacteria</taxon>
        <taxon>Pseudomonadati</taxon>
        <taxon>Pseudomonadota</taxon>
        <taxon>Alphaproteobacteria</taxon>
        <taxon>Hyphomicrobiales</taxon>
        <taxon>Rhodoblastaceae</taxon>
        <taxon>Rhodoblastus</taxon>
    </lineage>
</organism>
<accession>A0ABS9Z2H7</accession>
<evidence type="ECO:0000313" key="4">
    <source>
        <dbReference type="EMBL" id="MCI4681879.1"/>
    </source>
</evidence>
<proteinExistence type="predicted"/>
<protein>
    <submittedName>
        <fullName evidence="4">CBS domain-containing protein</fullName>
    </submittedName>
</protein>
<dbReference type="InterPro" id="IPR000644">
    <property type="entry name" value="CBS_dom"/>
</dbReference>
<keyword evidence="1 2" id="KW-0129">CBS domain</keyword>
<dbReference type="EMBL" id="JAIVFP010000001">
    <property type="protein sequence ID" value="MCI4681879.1"/>
    <property type="molecule type" value="Genomic_DNA"/>
</dbReference>
<dbReference type="InterPro" id="IPR051257">
    <property type="entry name" value="Diverse_CBS-Domain"/>
</dbReference>
<comment type="caution">
    <text evidence="4">The sequence shown here is derived from an EMBL/GenBank/DDBJ whole genome shotgun (WGS) entry which is preliminary data.</text>
</comment>
<dbReference type="SMART" id="SM00116">
    <property type="entry name" value="CBS"/>
    <property type="match status" value="2"/>
</dbReference>
<dbReference type="InterPro" id="IPR046342">
    <property type="entry name" value="CBS_dom_sf"/>
</dbReference>
<dbReference type="PANTHER" id="PTHR43080">
    <property type="entry name" value="CBS DOMAIN-CONTAINING PROTEIN CBSX3, MITOCHONDRIAL"/>
    <property type="match status" value="1"/>
</dbReference>